<evidence type="ECO:0000256" key="13">
    <source>
        <dbReference type="ARBA" id="ARBA00031742"/>
    </source>
</evidence>
<dbReference type="Pfam" id="PF05770">
    <property type="entry name" value="Ins134_P3_kin"/>
    <property type="match status" value="1"/>
</dbReference>
<dbReference type="EC" id="2.7.1.159" evidence="3"/>
<feature type="region of interest" description="Disordered" evidence="21">
    <location>
        <begin position="363"/>
        <end position="383"/>
    </location>
</feature>
<reference evidence="23 24" key="2">
    <citation type="journal article" date="2022" name="Mol. Biol. Evol.">
        <title>Comparative Genomics Reveals Insights into the Divergent Evolution of Astigmatic Mites and Household Pest Adaptations.</title>
        <authorList>
            <person name="Xiong Q."/>
            <person name="Wan A.T."/>
            <person name="Liu X."/>
            <person name="Fung C.S."/>
            <person name="Xiao X."/>
            <person name="Malainual N."/>
            <person name="Hou J."/>
            <person name="Wang L."/>
            <person name="Wang M."/>
            <person name="Yang K.Y."/>
            <person name="Cui Y."/>
            <person name="Leung E.L."/>
            <person name="Nong W."/>
            <person name="Shin S.K."/>
            <person name="Au S.W."/>
            <person name="Jeong K.Y."/>
            <person name="Chew F.T."/>
            <person name="Hui J.H."/>
            <person name="Leung T.F."/>
            <person name="Tungtrongchitr A."/>
            <person name="Zhong N."/>
            <person name="Liu Z."/>
            <person name="Tsui S.K."/>
        </authorList>
    </citation>
    <scope>NUCLEOTIDE SEQUENCE [LARGE SCALE GENOMIC DNA]</scope>
    <source>
        <strain evidence="23">Derp</strain>
    </source>
</reference>
<evidence type="ECO:0000256" key="18">
    <source>
        <dbReference type="ARBA" id="ARBA00047728"/>
    </source>
</evidence>
<organism evidence="23 24">
    <name type="scientific">Dermatophagoides pteronyssinus</name>
    <name type="common">European house dust mite</name>
    <dbReference type="NCBI Taxonomy" id="6956"/>
    <lineage>
        <taxon>Eukaryota</taxon>
        <taxon>Metazoa</taxon>
        <taxon>Ecdysozoa</taxon>
        <taxon>Arthropoda</taxon>
        <taxon>Chelicerata</taxon>
        <taxon>Arachnida</taxon>
        <taxon>Acari</taxon>
        <taxon>Acariformes</taxon>
        <taxon>Sarcoptiformes</taxon>
        <taxon>Astigmata</taxon>
        <taxon>Psoroptidia</taxon>
        <taxon>Analgoidea</taxon>
        <taxon>Pyroglyphidae</taxon>
        <taxon>Dermatophagoidinae</taxon>
        <taxon>Dermatophagoides</taxon>
    </lineage>
</organism>
<dbReference type="InterPro" id="IPR040464">
    <property type="entry name" value="InsP(3)kin_ATP-grasp"/>
</dbReference>
<evidence type="ECO:0000256" key="20">
    <source>
        <dbReference type="PROSITE-ProRule" id="PRU00409"/>
    </source>
</evidence>
<keyword evidence="24" id="KW-1185">Reference proteome</keyword>
<evidence type="ECO:0000256" key="2">
    <source>
        <dbReference type="ARBA" id="ARBA00009601"/>
    </source>
</evidence>
<evidence type="ECO:0000256" key="6">
    <source>
        <dbReference type="ARBA" id="ARBA00022679"/>
    </source>
</evidence>
<evidence type="ECO:0000256" key="14">
    <source>
        <dbReference type="ARBA" id="ARBA00033609"/>
    </source>
</evidence>
<comment type="catalytic activity">
    <reaction evidence="14">
        <text>1D-myo-inositol 1,3,4-trisphosphate + ATP = 1D-myo-inositol 1,3,4,5-tetrakisphosphate + ADP + H(+)</text>
        <dbReference type="Rhea" id="RHEA:13253"/>
        <dbReference type="ChEBI" id="CHEBI:15378"/>
        <dbReference type="ChEBI" id="CHEBI:30616"/>
        <dbReference type="ChEBI" id="CHEBI:57895"/>
        <dbReference type="ChEBI" id="CHEBI:58414"/>
        <dbReference type="ChEBI" id="CHEBI:456216"/>
        <dbReference type="EC" id="2.7.1.159"/>
    </reaction>
    <physiologicalReaction direction="left-to-right" evidence="14">
        <dbReference type="Rhea" id="RHEA:13254"/>
    </physiologicalReaction>
    <physiologicalReaction direction="right-to-left" evidence="14">
        <dbReference type="Rhea" id="RHEA:13255"/>
    </physiologicalReaction>
</comment>
<evidence type="ECO:0000256" key="19">
    <source>
        <dbReference type="ARBA" id="ARBA00049058"/>
    </source>
</evidence>
<dbReference type="EMBL" id="NJHN03000114">
    <property type="protein sequence ID" value="KAH9414057.1"/>
    <property type="molecule type" value="Genomic_DNA"/>
</dbReference>
<keyword evidence="9" id="KW-0418">Kinase</keyword>
<keyword evidence="11" id="KW-0460">Magnesium</keyword>
<dbReference type="SUPFAM" id="SSF56059">
    <property type="entry name" value="Glutathione synthetase ATP-binding domain-like"/>
    <property type="match status" value="1"/>
</dbReference>
<name>A0ABQ8IV19_DERPT</name>
<evidence type="ECO:0000256" key="7">
    <source>
        <dbReference type="ARBA" id="ARBA00022723"/>
    </source>
</evidence>
<dbReference type="InterPro" id="IPR041429">
    <property type="entry name" value="ITPK1_N"/>
</dbReference>
<evidence type="ECO:0000256" key="3">
    <source>
        <dbReference type="ARBA" id="ARBA00012017"/>
    </source>
</evidence>
<dbReference type="PANTHER" id="PTHR14217">
    <property type="entry name" value="INOSITOL-TETRAKISPHOSPHATE 1-KINASE"/>
    <property type="match status" value="1"/>
</dbReference>
<comment type="catalytic activity">
    <reaction evidence="19">
        <text>1D-myo-inositol 1,3,4-trisphosphate + 1D-myo-inositol 1,3,4,5,6-pentakisphosphate = 1D-myo-inositol 3,4,5,6-tetrakisphosphate + 1D-myo-inositol 1,3,4,6-tetrakisphosphate</text>
        <dbReference type="Rhea" id="RHEA:70263"/>
        <dbReference type="ChEBI" id="CHEBI:57539"/>
        <dbReference type="ChEBI" id="CHEBI:57660"/>
        <dbReference type="ChEBI" id="CHEBI:57733"/>
        <dbReference type="ChEBI" id="CHEBI:58414"/>
    </reaction>
    <physiologicalReaction direction="left-to-right" evidence="19">
        <dbReference type="Rhea" id="RHEA:70264"/>
    </physiologicalReaction>
    <physiologicalReaction direction="right-to-left" evidence="19">
        <dbReference type="Rhea" id="RHEA:70265"/>
    </physiologicalReaction>
</comment>
<feature type="domain" description="ATP-grasp" evidence="22">
    <location>
        <begin position="116"/>
        <end position="328"/>
    </location>
</feature>
<dbReference type="Gene3D" id="3.30.1490.220">
    <property type="match status" value="1"/>
</dbReference>
<keyword evidence="8 20" id="KW-0547">Nucleotide-binding</keyword>
<keyword evidence="10 20" id="KW-0067">ATP-binding</keyword>
<gene>
    <name evidence="23" type="primary">ITPK1</name>
    <name evidence="23" type="ORF">DERP_012536</name>
</gene>
<keyword evidence="12" id="KW-0413">Isomerase</keyword>
<evidence type="ECO:0000256" key="1">
    <source>
        <dbReference type="ARBA" id="ARBA00001946"/>
    </source>
</evidence>
<evidence type="ECO:0000313" key="24">
    <source>
        <dbReference type="Proteomes" id="UP000887458"/>
    </source>
</evidence>
<comment type="catalytic activity">
    <reaction evidence="18">
        <text>1D-myo-inositol 1,3,4-trisphosphate + 1D-myo-inositol 1,3,4,5,6-pentakisphosphate = 1D-myo-inositol 3,4,5,6-tetrakisphosphate + 1D-myo-inositol 1,3,4,5-tetrakisphosphate</text>
        <dbReference type="Rhea" id="RHEA:70271"/>
        <dbReference type="ChEBI" id="CHEBI:57539"/>
        <dbReference type="ChEBI" id="CHEBI:57733"/>
        <dbReference type="ChEBI" id="CHEBI:57895"/>
        <dbReference type="ChEBI" id="CHEBI:58414"/>
    </reaction>
    <physiologicalReaction direction="left-to-right" evidence="18">
        <dbReference type="Rhea" id="RHEA:70272"/>
    </physiologicalReaction>
    <physiologicalReaction direction="right-to-left" evidence="18">
        <dbReference type="Rhea" id="RHEA:70273"/>
    </physiologicalReaction>
</comment>
<evidence type="ECO:0000256" key="21">
    <source>
        <dbReference type="SAM" id="MobiDB-lite"/>
    </source>
</evidence>
<evidence type="ECO:0000256" key="16">
    <source>
        <dbReference type="ARBA" id="ARBA00033645"/>
    </source>
</evidence>
<protein>
    <recommendedName>
        <fullName evidence="5">Inositol-tetrakisphosphate 1-kinase</fullName>
        <ecNumber evidence="4">2.7.1.134</ecNumber>
        <ecNumber evidence="3">2.7.1.159</ecNumber>
    </recommendedName>
    <alternativeName>
        <fullName evidence="13">Inositol 1,3,4-trisphosphate 5/6-kinase</fullName>
    </alternativeName>
</protein>
<comment type="catalytic activity">
    <reaction evidence="17">
        <text>1D-myo-inositol 1,3,4-trisphosphate + ATP = 1D-myo-inositol 1,3,4,6-tetrakisphosphate + ADP + H(+)</text>
        <dbReference type="Rhea" id="RHEA:20940"/>
        <dbReference type="ChEBI" id="CHEBI:15378"/>
        <dbReference type="ChEBI" id="CHEBI:30616"/>
        <dbReference type="ChEBI" id="CHEBI:57660"/>
        <dbReference type="ChEBI" id="CHEBI:58414"/>
        <dbReference type="ChEBI" id="CHEBI:456216"/>
        <dbReference type="EC" id="2.7.1.159"/>
    </reaction>
    <physiologicalReaction direction="left-to-right" evidence="17">
        <dbReference type="Rhea" id="RHEA:20941"/>
    </physiologicalReaction>
    <physiologicalReaction direction="right-to-left" evidence="17">
        <dbReference type="Rhea" id="RHEA:20942"/>
    </physiologicalReaction>
</comment>
<comment type="catalytic activity">
    <reaction evidence="16">
        <text>1D-myo-inositol 3,4,5,6-tetrakisphosphate + ATP = 1D-myo-inositol 1,3,4,5,6-pentakisphosphate + ADP + H(+)</text>
        <dbReference type="Rhea" id="RHEA:12452"/>
        <dbReference type="ChEBI" id="CHEBI:15378"/>
        <dbReference type="ChEBI" id="CHEBI:30616"/>
        <dbReference type="ChEBI" id="CHEBI:57539"/>
        <dbReference type="ChEBI" id="CHEBI:57733"/>
        <dbReference type="ChEBI" id="CHEBI:456216"/>
        <dbReference type="EC" id="2.7.1.134"/>
    </reaction>
    <physiologicalReaction direction="left-to-right" evidence="16">
        <dbReference type="Rhea" id="RHEA:12453"/>
    </physiologicalReaction>
    <physiologicalReaction direction="right-to-left" evidence="16">
        <dbReference type="Rhea" id="RHEA:12454"/>
    </physiologicalReaction>
</comment>
<evidence type="ECO:0000256" key="15">
    <source>
        <dbReference type="ARBA" id="ARBA00033624"/>
    </source>
</evidence>
<evidence type="ECO:0000256" key="4">
    <source>
        <dbReference type="ARBA" id="ARBA00012072"/>
    </source>
</evidence>
<dbReference type="Gene3D" id="3.30.470.20">
    <property type="entry name" value="ATP-grasp fold, B domain"/>
    <property type="match status" value="1"/>
</dbReference>
<keyword evidence="7" id="KW-0479">Metal-binding</keyword>
<feature type="region of interest" description="Disordered" evidence="21">
    <location>
        <begin position="423"/>
        <end position="442"/>
    </location>
</feature>
<dbReference type="EC" id="2.7.1.134" evidence="4"/>
<dbReference type="Gene3D" id="3.40.50.11370">
    <property type="match status" value="1"/>
</dbReference>
<dbReference type="Pfam" id="PF17927">
    <property type="entry name" value="Ins134_P3_kin_N"/>
    <property type="match status" value="1"/>
</dbReference>
<evidence type="ECO:0000256" key="17">
    <source>
        <dbReference type="ARBA" id="ARBA00033674"/>
    </source>
</evidence>
<comment type="cofactor">
    <cofactor evidence="1">
        <name>Mg(2+)</name>
        <dbReference type="ChEBI" id="CHEBI:18420"/>
    </cofactor>
</comment>
<evidence type="ECO:0000256" key="9">
    <source>
        <dbReference type="ARBA" id="ARBA00022777"/>
    </source>
</evidence>
<comment type="catalytic activity">
    <reaction evidence="15">
        <text>1D-myo-inositol 3,4,6-trisphosphate + ATP = 1D-myo-inositol 1,3,4,6-tetrakisphosphate + ADP + H(+)</text>
        <dbReference type="Rhea" id="RHEA:70287"/>
        <dbReference type="ChEBI" id="CHEBI:15378"/>
        <dbReference type="ChEBI" id="CHEBI:30616"/>
        <dbReference type="ChEBI" id="CHEBI:57660"/>
        <dbReference type="ChEBI" id="CHEBI:189099"/>
        <dbReference type="ChEBI" id="CHEBI:456216"/>
    </reaction>
    <physiologicalReaction direction="left-to-right" evidence="15">
        <dbReference type="Rhea" id="RHEA:70288"/>
    </physiologicalReaction>
    <physiologicalReaction direction="right-to-left" evidence="15">
        <dbReference type="Rhea" id="RHEA:70289"/>
    </physiologicalReaction>
</comment>
<dbReference type="InterPro" id="IPR008656">
    <property type="entry name" value="Inositol_tetrakis-P_1-kinase"/>
</dbReference>
<reference evidence="23 24" key="1">
    <citation type="journal article" date="2018" name="J. Allergy Clin. Immunol.">
        <title>High-quality assembly of Dermatophagoides pteronyssinus genome and transcriptome reveals a wide range of novel allergens.</title>
        <authorList>
            <person name="Liu X.Y."/>
            <person name="Yang K.Y."/>
            <person name="Wang M.Q."/>
            <person name="Kwok J.S."/>
            <person name="Zeng X."/>
            <person name="Yang Z."/>
            <person name="Xiao X.J."/>
            <person name="Lau C.P."/>
            <person name="Li Y."/>
            <person name="Huang Z.M."/>
            <person name="Ba J.G."/>
            <person name="Yim A.K."/>
            <person name="Ouyang C.Y."/>
            <person name="Ngai S.M."/>
            <person name="Chan T.F."/>
            <person name="Leung E.L."/>
            <person name="Liu L."/>
            <person name="Liu Z.G."/>
            <person name="Tsui S.K."/>
        </authorList>
    </citation>
    <scope>NUCLEOTIDE SEQUENCE [LARGE SCALE GENOMIC DNA]</scope>
    <source>
        <strain evidence="23">Derp</strain>
    </source>
</reference>
<dbReference type="InterPro" id="IPR011761">
    <property type="entry name" value="ATP-grasp"/>
</dbReference>
<proteinExistence type="inferred from homology"/>
<comment type="caution">
    <text evidence="23">The sequence shown here is derived from an EMBL/GenBank/DDBJ whole genome shotgun (WGS) entry which is preliminary data.</text>
</comment>
<evidence type="ECO:0000256" key="11">
    <source>
        <dbReference type="ARBA" id="ARBA00022842"/>
    </source>
</evidence>
<evidence type="ECO:0000256" key="5">
    <source>
        <dbReference type="ARBA" id="ARBA00014968"/>
    </source>
</evidence>
<comment type="similarity">
    <text evidence="2">Belongs to the ITPK1 family.</text>
</comment>
<sequence>MSDSKRVGYCWSERKGQKINVEELAENFAKNGYEFVKINLDENLEQQGPFDAIIHKLSDLLYQIDTDEQARRQIKEFENYVEAHPEIVVIDQLKNVSKILDRYHQYKIIKESDLAKEDYFADGVFTPTFVEMTSTNVDENLAKLEAAHVKFPFVCKPMRAQGTRFAHKMSIIFDENGLHSISPPCVAQTFINHNARLYKLFIIKDKYFVIERPSIKNFKPDPEHYETVHFDSHDISKPYSSSSLIELDEDERSNRIIEPEKERLDRIVKVMFEELGLYLLGIDVIIENETGRYAIIDMNTFPGYDGVENFPQQFCGILVDEIEKSRMAYRQANSNVNGHHQQQIHSNCNGTYTNVDFDSGIDTSDSCDEKKNPPRSNRLDQNPPAKFYKKQRWHQQQQHQVQQLNSVAETTLSNTTITTANEPSVMKKHDNPNRILSGIDQI</sequence>
<dbReference type="PROSITE" id="PS50975">
    <property type="entry name" value="ATP_GRASP"/>
    <property type="match status" value="1"/>
</dbReference>
<evidence type="ECO:0000256" key="10">
    <source>
        <dbReference type="ARBA" id="ARBA00022840"/>
    </source>
</evidence>
<dbReference type="PANTHER" id="PTHR14217:SF1">
    <property type="entry name" value="INOSITOL-TETRAKISPHOSPHATE 1-KINASE"/>
    <property type="match status" value="1"/>
</dbReference>
<accession>A0ABQ8IV19</accession>
<evidence type="ECO:0000256" key="8">
    <source>
        <dbReference type="ARBA" id="ARBA00022741"/>
    </source>
</evidence>
<evidence type="ECO:0000313" key="23">
    <source>
        <dbReference type="EMBL" id="KAH9414057.1"/>
    </source>
</evidence>
<dbReference type="Proteomes" id="UP000887458">
    <property type="component" value="Unassembled WGS sequence"/>
</dbReference>
<evidence type="ECO:0000259" key="22">
    <source>
        <dbReference type="PROSITE" id="PS50975"/>
    </source>
</evidence>
<keyword evidence="6" id="KW-0808">Transferase</keyword>
<evidence type="ECO:0000256" key="12">
    <source>
        <dbReference type="ARBA" id="ARBA00023235"/>
    </source>
</evidence>